<evidence type="ECO:0000256" key="5">
    <source>
        <dbReference type="ARBA" id="ARBA00022989"/>
    </source>
</evidence>
<dbReference type="PANTHER" id="PTHR45840:SF8">
    <property type="entry name" value="RHOMBOID PROTEASE"/>
    <property type="match status" value="1"/>
</dbReference>
<dbReference type="CDD" id="cd00051">
    <property type="entry name" value="EFh"/>
    <property type="match status" value="1"/>
</dbReference>
<dbReference type="Gene3D" id="1.10.238.10">
    <property type="entry name" value="EF-hand"/>
    <property type="match status" value="1"/>
</dbReference>
<dbReference type="AlphaFoldDB" id="A0A8S1AKX6"/>
<dbReference type="SUPFAM" id="SSF47473">
    <property type="entry name" value="EF-hand"/>
    <property type="match status" value="1"/>
</dbReference>
<feature type="transmembrane region" description="Helical" evidence="7">
    <location>
        <begin position="233"/>
        <end position="254"/>
    </location>
</feature>
<dbReference type="InterPro" id="IPR022764">
    <property type="entry name" value="Peptidase_S54_rhomboid_dom"/>
</dbReference>
<name>A0A8S1AKX6_ARCPL</name>
<evidence type="ECO:0000256" key="6">
    <source>
        <dbReference type="ARBA" id="ARBA00023136"/>
    </source>
</evidence>
<dbReference type="InterPro" id="IPR051739">
    <property type="entry name" value="Rhomboid_IM_Serine_Proteases"/>
</dbReference>
<dbReference type="GO" id="GO:0005509">
    <property type="term" value="F:calcium ion binding"/>
    <property type="evidence" value="ECO:0007669"/>
    <property type="project" value="InterPro"/>
</dbReference>
<dbReference type="OrthoDB" id="7042325at2759"/>
<dbReference type="InterPro" id="IPR018247">
    <property type="entry name" value="EF_Hand_1_Ca_BS"/>
</dbReference>
<dbReference type="SUPFAM" id="SSF144091">
    <property type="entry name" value="Rhomboid-like"/>
    <property type="match status" value="1"/>
</dbReference>
<sequence length="349" mass="40362">MATEQREMVVLMNGLEQTDYWRQLFEKYDVNEDGRISYEELKNIIHSKEYAHDLPDNLVDDIMKKADHDKSGYLEYNEFVDMMQNPDLKSVFGHYFENYIRIVIPPRRHVQITGRTYEEQYRSCWPPAVVMLLISIVEVVLFCSDAAFGHIYGDGKIAQWFIYDPDKREEAWRFLTYMLVHYGVLHLISNLLIQLFVGFPLEVVHRWWRVMLIYLAGVLAGSLATSITDPSAILAGASGGVYALSSAHVATIIMNWKEMKTYSVVIQLLIFIVLFGLNFLQSISFITFVPHLAGVAAGLLVGIGVLRNLTQRKWEKYLCLSMVVLYFCLTITGILIHIFWNTRFQEYTN</sequence>
<evidence type="ECO:0000256" key="2">
    <source>
        <dbReference type="ARBA" id="ARBA00009045"/>
    </source>
</evidence>
<dbReference type="Gene3D" id="1.20.1540.10">
    <property type="entry name" value="Rhomboid-like"/>
    <property type="match status" value="1"/>
</dbReference>
<dbReference type="InterPro" id="IPR011992">
    <property type="entry name" value="EF-hand-dom_pair"/>
</dbReference>
<dbReference type="Pfam" id="PF13499">
    <property type="entry name" value="EF-hand_7"/>
    <property type="match status" value="1"/>
</dbReference>
<feature type="domain" description="EF-hand" evidence="8">
    <location>
        <begin position="16"/>
        <end position="51"/>
    </location>
</feature>
<feature type="domain" description="EF-hand" evidence="8">
    <location>
        <begin position="54"/>
        <end position="89"/>
    </location>
</feature>
<comment type="similarity">
    <text evidence="2">Belongs to the peptidase S54 family.</text>
</comment>
<evidence type="ECO:0000259" key="8">
    <source>
        <dbReference type="PROSITE" id="PS50222"/>
    </source>
</evidence>
<dbReference type="PANTHER" id="PTHR45840">
    <property type="entry name" value="RHOMBOID-RELATED PROTEIN"/>
    <property type="match status" value="1"/>
</dbReference>
<keyword evidence="4" id="KW-0106">Calcium</keyword>
<evidence type="ECO:0000256" key="4">
    <source>
        <dbReference type="ARBA" id="ARBA00022837"/>
    </source>
</evidence>
<dbReference type="Pfam" id="PF01694">
    <property type="entry name" value="Rhomboid"/>
    <property type="match status" value="1"/>
</dbReference>
<dbReference type="InterPro" id="IPR035952">
    <property type="entry name" value="Rhomboid-like_sf"/>
</dbReference>
<proteinExistence type="inferred from homology"/>
<keyword evidence="6 7" id="KW-0472">Membrane</keyword>
<dbReference type="GO" id="GO:0016020">
    <property type="term" value="C:membrane"/>
    <property type="evidence" value="ECO:0007669"/>
    <property type="project" value="UniProtKB-SubCell"/>
</dbReference>
<evidence type="ECO:0000256" key="7">
    <source>
        <dbReference type="SAM" id="Phobius"/>
    </source>
</evidence>
<comment type="subcellular location">
    <subcellularLocation>
        <location evidence="1">Membrane</location>
        <topology evidence="1">Multi-pass membrane protein</topology>
    </subcellularLocation>
</comment>
<accession>A0A8S1AKX6</accession>
<feature type="transmembrane region" description="Helical" evidence="7">
    <location>
        <begin position="172"/>
        <end position="195"/>
    </location>
</feature>
<dbReference type="GO" id="GO:0004252">
    <property type="term" value="F:serine-type endopeptidase activity"/>
    <property type="evidence" value="ECO:0007669"/>
    <property type="project" value="InterPro"/>
</dbReference>
<evidence type="ECO:0000313" key="10">
    <source>
        <dbReference type="Proteomes" id="UP000494256"/>
    </source>
</evidence>
<dbReference type="SMART" id="SM00054">
    <property type="entry name" value="EFh"/>
    <property type="match status" value="2"/>
</dbReference>
<reference evidence="9 10" key="1">
    <citation type="submission" date="2020-04" db="EMBL/GenBank/DDBJ databases">
        <authorList>
            <person name="Wallbank WR R."/>
            <person name="Pardo Diaz C."/>
            <person name="Kozak K."/>
            <person name="Martin S."/>
            <person name="Jiggins C."/>
            <person name="Moest M."/>
            <person name="Warren A I."/>
            <person name="Byers J.R.P. K."/>
            <person name="Montejo-Kovacevich G."/>
            <person name="Yen C E."/>
        </authorList>
    </citation>
    <scope>NUCLEOTIDE SEQUENCE [LARGE SCALE GENOMIC DNA]</scope>
</reference>
<keyword evidence="3 7" id="KW-0812">Transmembrane</keyword>
<comment type="caution">
    <text evidence="9">The sequence shown here is derived from an EMBL/GenBank/DDBJ whole genome shotgun (WGS) entry which is preliminary data.</text>
</comment>
<feature type="transmembrane region" description="Helical" evidence="7">
    <location>
        <begin position="261"/>
        <end position="279"/>
    </location>
</feature>
<dbReference type="PROSITE" id="PS00018">
    <property type="entry name" value="EF_HAND_1"/>
    <property type="match status" value="2"/>
</dbReference>
<dbReference type="Proteomes" id="UP000494256">
    <property type="component" value="Unassembled WGS sequence"/>
</dbReference>
<dbReference type="InterPro" id="IPR002048">
    <property type="entry name" value="EF_hand_dom"/>
</dbReference>
<feature type="transmembrane region" description="Helical" evidence="7">
    <location>
        <begin position="318"/>
        <end position="340"/>
    </location>
</feature>
<evidence type="ECO:0000256" key="1">
    <source>
        <dbReference type="ARBA" id="ARBA00004141"/>
    </source>
</evidence>
<dbReference type="EMBL" id="CADEBD010000327">
    <property type="protein sequence ID" value="CAB3246015.1"/>
    <property type="molecule type" value="Genomic_DNA"/>
</dbReference>
<keyword evidence="5 7" id="KW-1133">Transmembrane helix</keyword>
<evidence type="ECO:0000313" key="9">
    <source>
        <dbReference type="EMBL" id="CAB3246015.1"/>
    </source>
</evidence>
<feature type="transmembrane region" description="Helical" evidence="7">
    <location>
        <begin position="285"/>
        <end position="306"/>
    </location>
</feature>
<protein>
    <recommendedName>
        <fullName evidence="8">EF-hand domain-containing protein</fullName>
    </recommendedName>
</protein>
<feature type="transmembrane region" description="Helical" evidence="7">
    <location>
        <begin position="207"/>
        <end position="227"/>
    </location>
</feature>
<organism evidence="9 10">
    <name type="scientific">Arctia plantaginis</name>
    <name type="common">Wood tiger moth</name>
    <name type="synonym">Phalaena plantaginis</name>
    <dbReference type="NCBI Taxonomy" id="874455"/>
    <lineage>
        <taxon>Eukaryota</taxon>
        <taxon>Metazoa</taxon>
        <taxon>Ecdysozoa</taxon>
        <taxon>Arthropoda</taxon>
        <taxon>Hexapoda</taxon>
        <taxon>Insecta</taxon>
        <taxon>Pterygota</taxon>
        <taxon>Neoptera</taxon>
        <taxon>Endopterygota</taxon>
        <taxon>Lepidoptera</taxon>
        <taxon>Glossata</taxon>
        <taxon>Ditrysia</taxon>
        <taxon>Noctuoidea</taxon>
        <taxon>Erebidae</taxon>
        <taxon>Arctiinae</taxon>
        <taxon>Arctia</taxon>
    </lineage>
</organism>
<evidence type="ECO:0000256" key="3">
    <source>
        <dbReference type="ARBA" id="ARBA00022692"/>
    </source>
</evidence>
<gene>
    <name evidence="9" type="ORF">APLA_LOCUS11336</name>
</gene>
<dbReference type="PROSITE" id="PS50222">
    <property type="entry name" value="EF_HAND_2"/>
    <property type="match status" value="2"/>
</dbReference>
<feature type="transmembrane region" description="Helical" evidence="7">
    <location>
        <begin position="129"/>
        <end position="152"/>
    </location>
</feature>